<reference evidence="2 3" key="1">
    <citation type="submission" date="2013-12" db="EMBL/GenBank/DDBJ databases">
        <title>Comparative genomics of Petrotoga isolates.</title>
        <authorList>
            <person name="Nesbo C.L."/>
            <person name="Charchuk R."/>
            <person name="Chow K."/>
        </authorList>
    </citation>
    <scope>NUCLEOTIDE SEQUENCE [LARGE SCALE GENOMIC DNA]</scope>
    <source>
        <strain evidence="2 3">DSM 10691</strain>
    </source>
</reference>
<dbReference type="InterPro" id="IPR006842">
    <property type="entry name" value="Transposase_31"/>
</dbReference>
<accession>A0A2K1PDH9</accession>
<protein>
    <recommendedName>
        <fullName evidence="1">Transposase (putative) YhgA-like domain-containing protein</fullName>
    </recommendedName>
</protein>
<organism evidence="2 3">
    <name type="scientific">Petrotoga miotherma DSM 10691</name>
    <dbReference type="NCBI Taxonomy" id="1434326"/>
    <lineage>
        <taxon>Bacteria</taxon>
        <taxon>Thermotogati</taxon>
        <taxon>Thermotogota</taxon>
        <taxon>Thermotogae</taxon>
        <taxon>Petrotogales</taxon>
        <taxon>Petrotogaceae</taxon>
        <taxon>Petrotoga</taxon>
    </lineage>
</organism>
<evidence type="ECO:0000259" key="1">
    <source>
        <dbReference type="Pfam" id="PF04754"/>
    </source>
</evidence>
<feature type="domain" description="Transposase (putative) YhgA-like" evidence="1">
    <location>
        <begin position="6"/>
        <end position="31"/>
    </location>
</feature>
<evidence type="ECO:0000313" key="2">
    <source>
        <dbReference type="EMBL" id="PNS00852.1"/>
    </source>
</evidence>
<dbReference type="Proteomes" id="UP000236199">
    <property type="component" value="Unassembled WGS sequence"/>
</dbReference>
<name>A0A2K1PDH9_9BACT</name>
<dbReference type="Pfam" id="PF04754">
    <property type="entry name" value="Transposase_31"/>
    <property type="match status" value="1"/>
</dbReference>
<dbReference type="AlphaFoldDB" id="A0A2K1PDH9"/>
<proteinExistence type="predicted"/>
<keyword evidence="3" id="KW-1185">Reference proteome</keyword>
<dbReference type="RefSeq" id="WP_146026628.1">
    <property type="nucleotide sequence ID" value="NZ_AZRM01000019.1"/>
</dbReference>
<dbReference type="EMBL" id="AZRM01000019">
    <property type="protein sequence ID" value="PNS00852.1"/>
    <property type="molecule type" value="Genomic_DNA"/>
</dbReference>
<evidence type="ECO:0000313" key="3">
    <source>
        <dbReference type="Proteomes" id="UP000236199"/>
    </source>
</evidence>
<sequence length="41" mass="4946">MSELNNPHDAFFKRHFGNKKIAQNFLENYLRLLLCANYVFK</sequence>
<gene>
    <name evidence="2" type="ORF">X928_04155</name>
</gene>
<comment type="caution">
    <text evidence="2">The sequence shown here is derived from an EMBL/GenBank/DDBJ whole genome shotgun (WGS) entry which is preliminary data.</text>
</comment>